<evidence type="ECO:0000313" key="1">
    <source>
        <dbReference type="EMBL" id="JAD68251.1"/>
    </source>
</evidence>
<reference evidence="1" key="1">
    <citation type="submission" date="2014-09" db="EMBL/GenBank/DDBJ databases">
        <authorList>
            <person name="Magalhaes I.L.F."/>
            <person name="Oliveira U."/>
            <person name="Santos F.R."/>
            <person name="Vidigal T.H.D.A."/>
            <person name="Brescovit A.D."/>
            <person name="Santos A.J."/>
        </authorList>
    </citation>
    <scope>NUCLEOTIDE SEQUENCE</scope>
    <source>
        <tissue evidence="1">Shoot tissue taken approximately 20 cm above the soil surface</tissue>
    </source>
</reference>
<dbReference type="EMBL" id="GBRH01229644">
    <property type="protein sequence ID" value="JAD68251.1"/>
    <property type="molecule type" value="Transcribed_RNA"/>
</dbReference>
<reference evidence="1" key="2">
    <citation type="journal article" date="2015" name="Data Brief">
        <title>Shoot transcriptome of the giant reed, Arundo donax.</title>
        <authorList>
            <person name="Barrero R.A."/>
            <person name="Guerrero F.D."/>
            <person name="Moolhuijzen P."/>
            <person name="Goolsby J.A."/>
            <person name="Tidwell J."/>
            <person name="Bellgard S.E."/>
            <person name="Bellgard M.I."/>
        </authorList>
    </citation>
    <scope>NUCLEOTIDE SEQUENCE</scope>
    <source>
        <tissue evidence="1">Shoot tissue taken approximately 20 cm above the soil surface</tissue>
    </source>
</reference>
<organism evidence="1">
    <name type="scientific">Arundo donax</name>
    <name type="common">Giant reed</name>
    <name type="synonym">Donax arundinaceus</name>
    <dbReference type="NCBI Taxonomy" id="35708"/>
    <lineage>
        <taxon>Eukaryota</taxon>
        <taxon>Viridiplantae</taxon>
        <taxon>Streptophyta</taxon>
        <taxon>Embryophyta</taxon>
        <taxon>Tracheophyta</taxon>
        <taxon>Spermatophyta</taxon>
        <taxon>Magnoliopsida</taxon>
        <taxon>Liliopsida</taxon>
        <taxon>Poales</taxon>
        <taxon>Poaceae</taxon>
        <taxon>PACMAD clade</taxon>
        <taxon>Arundinoideae</taxon>
        <taxon>Arundineae</taxon>
        <taxon>Arundo</taxon>
    </lineage>
</organism>
<sequence>MLIWQFSLNRLIAWSSKLLPVWIGYQNLVACFNYLFLQRHFFYSPPNTHLLTS</sequence>
<name>A0A0A9BY58_ARUDO</name>
<accession>A0A0A9BY58</accession>
<dbReference type="AlphaFoldDB" id="A0A0A9BY58"/>
<protein>
    <submittedName>
        <fullName evidence="1">Uncharacterized protein</fullName>
    </submittedName>
</protein>
<proteinExistence type="predicted"/>